<sequence length="64" mass="6804">MDRLAALYLATIVAGFALAFVPTSTLITTPVADFFGIVGGVVIIIFALALLHLGLKALFSRHFK</sequence>
<gene>
    <name evidence="2" type="ORF">ABC228_16910</name>
</gene>
<keyword evidence="3" id="KW-1185">Reference proteome</keyword>
<protein>
    <submittedName>
        <fullName evidence="2">Uncharacterized protein</fullName>
    </submittedName>
</protein>
<proteinExistence type="predicted"/>
<organism evidence="2 3">
    <name type="scientific">Ornithinibacillus xuwenensis</name>
    <dbReference type="NCBI Taxonomy" id="3144668"/>
    <lineage>
        <taxon>Bacteria</taxon>
        <taxon>Bacillati</taxon>
        <taxon>Bacillota</taxon>
        <taxon>Bacilli</taxon>
        <taxon>Bacillales</taxon>
        <taxon>Bacillaceae</taxon>
        <taxon>Ornithinibacillus</taxon>
    </lineage>
</organism>
<evidence type="ECO:0000313" key="3">
    <source>
        <dbReference type="Proteomes" id="UP001444625"/>
    </source>
</evidence>
<accession>A0ABU9XLE8</accession>
<keyword evidence="1" id="KW-0472">Membrane</keyword>
<name>A0ABU9XLE8_9BACI</name>
<dbReference type="Proteomes" id="UP001444625">
    <property type="component" value="Unassembled WGS sequence"/>
</dbReference>
<evidence type="ECO:0000313" key="2">
    <source>
        <dbReference type="EMBL" id="MEN2768865.1"/>
    </source>
</evidence>
<dbReference type="EMBL" id="JBDIML010000007">
    <property type="protein sequence ID" value="MEN2768865.1"/>
    <property type="molecule type" value="Genomic_DNA"/>
</dbReference>
<keyword evidence="1" id="KW-1133">Transmembrane helix</keyword>
<evidence type="ECO:0000256" key="1">
    <source>
        <dbReference type="SAM" id="Phobius"/>
    </source>
</evidence>
<feature type="transmembrane region" description="Helical" evidence="1">
    <location>
        <begin position="35"/>
        <end position="55"/>
    </location>
</feature>
<reference evidence="2 3" key="1">
    <citation type="submission" date="2024-05" db="EMBL/GenBank/DDBJ databases">
        <authorList>
            <person name="Haq I."/>
            <person name="Ullah Z."/>
            <person name="Ahmad R."/>
            <person name="Li M."/>
            <person name="Tong Y."/>
        </authorList>
    </citation>
    <scope>NUCLEOTIDE SEQUENCE [LARGE SCALE GENOMIC DNA]</scope>
    <source>
        <strain evidence="2 3">16A2E</strain>
    </source>
</reference>
<keyword evidence="1" id="KW-0812">Transmembrane</keyword>
<dbReference type="RefSeq" id="WP_345826355.1">
    <property type="nucleotide sequence ID" value="NZ_JBDIML010000007.1"/>
</dbReference>
<comment type="caution">
    <text evidence="2">The sequence shown here is derived from an EMBL/GenBank/DDBJ whole genome shotgun (WGS) entry which is preliminary data.</text>
</comment>